<keyword evidence="3 5" id="KW-1133">Transmembrane helix</keyword>
<sequence length="58" mass="6425">MDLLRWTITFLVLALIAAVFGFGGISSTFAYFGKVLFFIFIILFVIGLFFGRGRGSVP</sequence>
<dbReference type="Proteomes" id="UP000237344">
    <property type="component" value="Unassembled WGS sequence"/>
</dbReference>
<dbReference type="GO" id="GO:0005886">
    <property type="term" value="C:plasma membrane"/>
    <property type="evidence" value="ECO:0007669"/>
    <property type="project" value="UniProtKB-SubCell"/>
</dbReference>
<feature type="transmembrane region" description="Helical" evidence="5">
    <location>
        <begin position="31"/>
        <end position="51"/>
    </location>
</feature>
<organism evidence="6 7">
    <name type="scientific">Novacetimonas maltaceti</name>
    <dbReference type="NCBI Taxonomy" id="1203393"/>
    <lineage>
        <taxon>Bacteria</taxon>
        <taxon>Pseudomonadati</taxon>
        <taxon>Pseudomonadota</taxon>
        <taxon>Alphaproteobacteria</taxon>
        <taxon>Acetobacterales</taxon>
        <taxon>Acetobacteraceae</taxon>
        <taxon>Novacetimonas</taxon>
    </lineage>
</organism>
<evidence type="ECO:0000256" key="5">
    <source>
        <dbReference type="HAMAP-Rule" id="MF_01361"/>
    </source>
</evidence>
<dbReference type="PIRSF" id="PIRSF036466">
    <property type="entry name" value="UCP036466"/>
    <property type="match status" value="1"/>
</dbReference>
<dbReference type="EMBL" id="POTC01000024">
    <property type="protein sequence ID" value="POF62455.1"/>
    <property type="molecule type" value="Genomic_DNA"/>
</dbReference>
<evidence type="ECO:0000256" key="4">
    <source>
        <dbReference type="ARBA" id="ARBA00023136"/>
    </source>
</evidence>
<evidence type="ECO:0000256" key="1">
    <source>
        <dbReference type="ARBA" id="ARBA00022475"/>
    </source>
</evidence>
<protein>
    <recommendedName>
        <fullName evidence="5">UPF0391 membrane protein KMAL_19420</fullName>
    </recommendedName>
</protein>
<evidence type="ECO:0000256" key="2">
    <source>
        <dbReference type="ARBA" id="ARBA00022692"/>
    </source>
</evidence>
<evidence type="ECO:0000313" key="6">
    <source>
        <dbReference type="EMBL" id="POF62455.1"/>
    </source>
</evidence>
<dbReference type="AlphaFoldDB" id="A0A2S3W0P2"/>
<gene>
    <name evidence="6" type="ORF">KMAL_19420</name>
</gene>
<dbReference type="OrthoDB" id="7282596at2"/>
<comment type="caution">
    <text evidence="6">The sequence shown here is derived from an EMBL/GenBank/DDBJ whole genome shotgun (WGS) entry which is preliminary data.</text>
</comment>
<keyword evidence="7" id="KW-1185">Reference proteome</keyword>
<dbReference type="Pfam" id="PF07043">
    <property type="entry name" value="DUF1328"/>
    <property type="match status" value="1"/>
</dbReference>
<keyword evidence="2 5" id="KW-0812">Transmembrane</keyword>
<accession>A0A2S3W0P2</accession>
<dbReference type="HAMAP" id="MF_01361">
    <property type="entry name" value="UPF0391"/>
    <property type="match status" value="1"/>
</dbReference>
<reference evidence="6 7" key="1">
    <citation type="submission" date="2018-01" db="EMBL/GenBank/DDBJ databases">
        <title>Draft Genome Sequence of Komagataeibacter maltaceti LMG 1529, a Vinegar Producing Acetic Acid Bacterium Isolated from Malt Vinegar Brewery Acetifiers.</title>
        <authorList>
            <person name="Zhang Q."/>
            <person name="Hollensteiner J."/>
            <person name="Poehlein A."/>
            <person name="Daniel R."/>
        </authorList>
    </citation>
    <scope>NUCLEOTIDE SEQUENCE [LARGE SCALE GENOMIC DNA]</scope>
    <source>
        <strain evidence="6 7">LMG 1529</strain>
    </source>
</reference>
<evidence type="ECO:0000256" key="3">
    <source>
        <dbReference type="ARBA" id="ARBA00022989"/>
    </source>
</evidence>
<comment type="similarity">
    <text evidence="5">Belongs to the UPF0391 family.</text>
</comment>
<dbReference type="InterPro" id="IPR009760">
    <property type="entry name" value="DUF1328"/>
</dbReference>
<dbReference type="NCBIfam" id="NF010229">
    <property type="entry name" value="PRK13682.1-4"/>
    <property type="match status" value="1"/>
</dbReference>
<keyword evidence="4 5" id="KW-0472">Membrane</keyword>
<keyword evidence="1 5" id="KW-1003">Cell membrane</keyword>
<proteinExistence type="inferred from homology"/>
<comment type="subcellular location">
    <subcellularLocation>
        <location evidence="5">Cell membrane</location>
        <topology evidence="5">Single-pass membrane protein</topology>
    </subcellularLocation>
</comment>
<evidence type="ECO:0000313" key="7">
    <source>
        <dbReference type="Proteomes" id="UP000237344"/>
    </source>
</evidence>
<name>A0A2S3W0P2_9PROT</name>